<dbReference type="GO" id="GO:0052689">
    <property type="term" value="F:carboxylic ester hydrolase activity"/>
    <property type="evidence" value="ECO:0007669"/>
    <property type="project" value="TreeGrafter"/>
</dbReference>
<gene>
    <name evidence="4" type="ORF">EDB95_2615</name>
</gene>
<dbReference type="PROSITE" id="PS00194">
    <property type="entry name" value="THIOREDOXIN_1"/>
    <property type="match status" value="1"/>
</dbReference>
<keyword evidence="1" id="KW-0676">Redox-active center</keyword>
<dbReference type="OrthoDB" id="634996at2"/>
<dbReference type="GO" id="GO:0016853">
    <property type="term" value="F:isomerase activity"/>
    <property type="evidence" value="ECO:0007669"/>
    <property type="project" value="UniProtKB-KW"/>
</dbReference>
<dbReference type="InterPro" id="IPR013766">
    <property type="entry name" value="Thioredoxin_domain"/>
</dbReference>
<keyword evidence="5" id="KW-1185">Reference proteome</keyword>
<dbReference type="PROSITE" id="PS51352">
    <property type="entry name" value="THIOREDOXIN_2"/>
    <property type="match status" value="1"/>
</dbReference>
<evidence type="ECO:0000256" key="1">
    <source>
        <dbReference type="ARBA" id="ARBA00023284"/>
    </source>
</evidence>
<dbReference type="PANTHER" id="PTHR43265:SF1">
    <property type="entry name" value="ESTERASE ESTD"/>
    <property type="match status" value="1"/>
</dbReference>
<feature type="domain" description="Thioredoxin" evidence="3">
    <location>
        <begin position="483"/>
        <end position="636"/>
    </location>
</feature>
<dbReference type="EMBL" id="SODV01000001">
    <property type="protein sequence ID" value="TDX01575.1"/>
    <property type="molecule type" value="Genomic_DNA"/>
</dbReference>
<dbReference type="RefSeq" id="WP_133994220.1">
    <property type="nucleotide sequence ID" value="NZ_SODV01000001.1"/>
</dbReference>
<dbReference type="InterPro" id="IPR036249">
    <property type="entry name" value="Thioredoxin-like_sf"/>
</dbReference>
<evidence type="ECO:0000313" key="5">
    <source>
        <dbReference type="Proteomes" id="UP000294498"/>
    </source>
</evidence>
<dbReference type="InterPro" id="IPR017937">
    <property type="entry name" value="Thioredoxin_CS"/>
</dbReference>
<dbReference type="SUPFAM" id="SSF52833">
    <property type="entry name" value="Thioredoxin-like"/>
    <property type="match status" value="1"/>
</dbReference>
<dbReference type="Proteomes" id="UP000294498">
    <property type="component" value="Unassembled WGS sequence"/>
</dbReference>
<dbReference type="Pfam" id="PF00578">
    <property type="entry name" value="AhpC-TSA"/>
    <property type="match status" value="1"/>
</dbReference>
<proteinExistence type="predicted"/>
<evidence type="ECO:0000313" key="4">
    <source>
        <dbReference type="EMBL" id="TDX01575.1"/>
    </source>
</evidence>
<dbReference type="CDD" id="cd02966">
    <property type="entry name" value="TlpA_like_family"/>
    <property type="match status" value="1"/>
</dbReference>
<keyword evidence="4" id="KW-0413">Isomerase</keyword>
<reference evidence="4 5" key="1">
    <citation type="submission" date="2019-03" db="EMBL/GenBank/DDBJ databases">
        <title>Genomic Encyclopedia of Type Strains, Phase IV (KMG-IV): sequencing the most valuable type-strain genomes for metagenomic binning, comparative biology and taxonomic classification.</title>
        <authorList>
            <person name="Goeker M."/>
        </authorList>
    </citation>
    <scope>NUCLEOTIDE SEQUENCE [LARGE SCALE GENOMIC DNA]</scope>
    <source>
        <strain evidence="4 5">DSM 100059</strain>
    </source>
</reference>
<dbReference type="GO" id="GO:0016209">
    <property type="term" value="F:antioxidant activity"/>
    <property type="evidence" value="ECO:0007669"/>
    <property type="project" value="InterPro"/>
</dbReference>
<dbReference type="GO" id="GO:0016491">
    <property type="term" value="F:oxidoreductase activity"/>
    <property type="evidence" value="ECO:0007669"/>
    <property type="project" value="InterPro"/>
</dbReference>
<keyword evidence="2" id="KW-0732">Signal</keyword>
<dbReference type="InterPro" id="IPR029058">
    <property type="entry name" value="AB_hydrolase_fold"/>
</dbReference>
<dbReference type="InterPro" id="IPR053145">
    <property type="entry name" value="AB_hydrolase_Est10"/>
</dbReference>
<evidence type="ECO:0000259" key="3">
    <source>
        <dbReference type="PROSITE" id="PS51352"/>
    </source>
</evidence>
<comment type="caution">
    <text evidence="4">The sequence shown here is derived from an EMBL/GenBank/DDBJ whole genome shotgun (WGS) entry which is preliminary data.</text>
</comment>
<dbReference type="SUPFAM" id="SSF53474">
    <property type="entry name" value="alpha/beta-Hydrolases"/>
    <property type="match status" value="1"/>
</dbReference>
<dbReference type="PANTHER" id="PTHR43265">
    <property type="entry name" value="ESTERASE ESTD"/>
    <property type="match status" value="1"/>
</dbReference>
<protein>
    <submittedName>
        <fullName evidence="4">Thiol-disulfide isomerase/thioredoxin</fullName>
    </submittedName>
</protein>
<dbReference type="Pfam" id="PF12146">
    <property type="entry name" value="Hydrolase_4"/>
    <property type="match status" value="1"/>
</dbReference>
<dbReference type="AlphaFoldDB" id="A0A4R8DVS7"/>
<name>A0A4R8DVS7_9BACT</name>
<dbReference type="InterPro" id="IPR000866">
    <property type="entry name" value="AhpC/TSA"/>
</dbReference>
<dbReference type="Gene3D" id="3.40.30.10">
    <property type="entry name" value="Glutaredoxin"/>
    <property type="match status" value="1"/>
</dbReference>
<organism evidence="4 5">
    <name type="scientific">Dinghuibacter silviterrae</name>
    <dbReference type="NCBI Taxonomy" id="1539049"/>
    <lineage>
        <taxon>Bacteria</taxon>
        <taxon>Pseudomonadati</taxon>
        <taxon>Bacteroidota</taxon>
        <taxon>Chitinophagia</taxon>
        <taxon>Chitinophagales</taxon>
        <taxon>Chitinophagaceae</taxon>
        <taxon>Dinghuibacter</taxon>
    </lineage>
</organism>
<dbReference type="InterPro" id="IPR022742">
    <property type="entry name" value="Hydrolase_4"/>
</dbReference>
<accession>A0A4R8DVS7</accession>
<feature type="signal peptide" evidence="2">
    <location>
        <begin position="1"/>
        <end position="18"/>
    </location>
</feature>
<feature type="chain" id="PRO_5020388395" evidence="2">
    <location>
        <begin position="19"/>
        <end position="963"/>
    </location>
</feature>
<dbReference type="Gene3D" id="3.40.50.1820">
    <property type="entry name" value="alpha/beta hydrolase"/>
    <property type="match status" value="1"/>
</dbReference>
<evidence type="ECO:0000256" key="2">
    <source>
        <dbReference type="SAM" id="SignalP"/>
    </source>
</evidence>
<sequence length="963" mass="107652">MKFVWKWLWLGCLTTASAQSVEKMTVTPQAPVPGQTIRIRYNAFNGPWTAVVYEYDSLYHWHTLDLPLRPSGDTAWAADVAVPGDAGFLAFAFYKGDTLVDHNGDAGYAVLLRSSAGGFAPGAEAGWGLLRSPHYNLGIPGYFGEFSISDTATYMWLSNEVLRHPFVAPHVLVIPYVEAMTRAFPDEAPARLQRVAAYFRRQARPGQADQAHLFWIEKRFLRDTLAADSIYTSALALYPHGELAKWTAYHALQTVRSMQDRLTASERFLTDFPSRDDRLDAELEIDYSKVYRNVFMIAVATGDTAAINRWLPTAPFDRLPELYYKAIQIPFDDHKSQTAAQVYPLAARILECVDRAAPYPYLSPLQWTRYTTQALTYERLTQVDILRGVGRNKEALTLARRLQQILQYRSARLNEAEVMLLPEKERLPVMRESVRLDEATAYILDQLKAWYLRQHPEGDADAYLESLKDTQTMALMRARVAKEQKRLPAPAFCLAERNGDSVRLEQMKGKVVVLDFWATWCAPCKAGMAGMKMLMDRYAADTNVVFFFIDTQESTPDYREKVTSFLRAQHYDRFRVLFDNGEDTYKRYADLIHTSGIPFKIVIDAEGRINFANIGYFGSPLGLADEMDAMIRLAHADRPVHYEGNGIHFGGTLTMPDGKGPFPAAVLISGTGRQDRDGTMAGHKMFAVIADSLRLHGIAVLRVDDRGVGETNGNFDSATTKDFANDALTGLHFLQRIPGIDPHRVGLIGHSEGGAAACIAASESADVAFVVSLSGPGVNGLQALLTQNRQLIGGSPATDVNKQRFDSVTTLLLQTVYAHAGDTDLEPVLRSTYAAWVRRDSVFISGLPQKKTDHFFFPFESYVRQAVGPWYRGFISYEPAQVLPRIHVPVLAINGAQDVIASASENLQGFRRYTSPGLLQTYEVPGVNHLYQHCHTCTTAEYASLTETFAPEVLDRIRSFILL</sequence>